<feature type="compositionally biased region" description="Low complexity" evidence="1">
    <location>
        <begin position="90"/>
        <end position="99"/>
    </location>
</feature>
<feature type="region of interest" description="Disordered" evidence="1">
    <location>
        <begin position="35"/>
        <end position="56"/>
    </location>
</feature>
<feature type="region of interest" description="Disordered" evidence="1">
    <location>
        <begin position="1"/>
        <end position="20"/>
    </location>
</feature>
<feature type="compositionally biased region" description="Low complexity" evidence="1">
    <location>
        <begin position="43"/>
        <end position="54"/>
    </location>
</feature>
<keyword evidence="3" id="KW-1185">Reference proteome</keyword>
<evidence type="ECO:0000313" key="3">
    <source>
        <dbReference type="Proteomes" id="UP000815325"/>
    </source>
</evidence>
<dbReference type="EMBL" id="MU073278">
    <property type="protein sequence ID" value="KAF5825408.1"/>
    <property type="molecule type" value="Genomic_DNA"/>
</dbReference>
<feature type="compositionally biased region" description="Low complexity" evidence="1">
    <location>
        <begin position="9"/>
        <end position="20"/>
    </location>
</feature>
<organism evidence="2 3">
    <name type="scientific">Dunaliella salina</name>
    <name type="common">Green alga</name>
    <name type="synonym">Protococcus salinus</name>
    <dbReference type="NCBI Taxonomy" id="3046"/>
    <lineage>
        <taxon>Eukaryota</taxon>
        <taxon>Viridiplantae</taxon>
        <taxon>Chlorophyta</taxon>
        <taxon>core chlorophytes</taxon>
        <taxon>Chlorophyceae</taxon>
        <taxon>CS clade</taxon>
        <taxon>Chlamydomonadales</taxon>
        <taxon>Dunaliellaceae</taxon>
        <taxon>Dunaliella</taxon>
    </lineage>
</organism>
<gene>
    <name evidence="2" type="ORF">DUNSADRAFT_10503</name>
</gene>
<evidence type="ECO:0000313" key="2">
    <source>
        <dbReference type="EMBL" id="KAF5825408.1"/>
    </source>
</evidence>
<comment type="caution">
    <text evidence="2">The sequence shown here is derived from an EMBL/GenBank/DDBJ whole genome shotgun (WGS) entry which is preliminary data.</text>
</comment>
<evidence type="ECO:0000256" key="1">
    <source>
        <dbReference type="SAM" id="MobiDB-lite"/>
    </source>
</evidence>
<protein>
    <submittedName>
        <fullName evidence="2">Uncharacterized protein</fullName>
    </submittedName>
</protein>
<reference evidence="2" key="1">
    <citation type="submission" date="2017-08" db="EMBL/GenBank/DDBJ databases">
        <authorList>
            <person name="Polle J.E."/>
            <person name="Barry K."/>
            <person name="Cushman J."/>
            <person name="Schmutz J."/>
            <person name="Tran D."/>
            <person name="Hathwaick L.T."/>
            <person name="Yim W.C."/>
            <person name="Jenkins J."/>
            <person name="Mckie-Krisberg Z.M."/>
            <person name="Prochnik S."/>
            <person name="Lindquist E."/>
            <person name="Dockter R.B."/>
            <person name="Adam C."/>
            <person name="Molina H."/>
            <person name="Bunkerborg J."/>
            <person name="Jin E."/>
            <person name="Buchheim M."/>
            <person name="Magnuson J."/>
        </authorList>
    </citation>
    <scope>NUCLEOTIDE SEQUENCE</scope>
    <source>
        <strain evidence="2">CCAP 19/18</strain>
    </source>
</reference>
<dbReference type="Proteomes" id="UP000815325">
    <property type="component" value="Unassembled WGS sequence"/>
</dbReference>
<sequence>MTHSQHLAQQNQEFQARQQQQQMMVNMTIISRLFSGEGGGSPAGPSMGGASASGSGTGMGGVGGSGMASGGMGAGVHGDLMVLMSNLMGAASSASGAQGPPHSHAPHPPM</sequence>
<proteinExistence type="predicted"/>
<accession>A0ABQ7FSB7</accession>
<name>A0ABQ7FSB7_DUNSA</name>
<feature type="region of interest" description="Disordered" evidence="1">
    <location>
        <begin position="90"/>
        <end position="110"/>
    </location>
</feature>